<feature type="transmembrane region" description="Helical" evidence="1">
    <location>
        <begin position="317"/>
        <end position="334"/>
    </location>
</feature>
<evidence type="ECO:0000313" key="4">
    <source>
        <dbReference type="Proteomes" id="UP001229251"/>
    </source>
</evidence>
<dbReference type="AlphaFoldDB" id="A0AAJ1V5W7"/>
<evidence type="ECO:0000256" key="1">
    <source>
        <dbReference type="SAM" id="Phobius"/>
    </source>
</evidence>
<gene>
    <name evidence="3" type="ORF">QP433_06335</name>
</gene>
<dbReference type="EMBL" id="JASOOE010000011">
    <property type="protein sequence ID" value="MDK7187594.1"/>
    <property type="molecule type" value="Genomic_DNA"/>
</dbReference>
<keyword evidence="1" id="KW-0812">Transmembrane</keyword>
<dbReference type="RefSeq" id="WP_242491991.1">
    <property type="nucleotide sequence ID" value="NZ_CAUPDI010000021.1"/>
</dbReference>
<dbReference type="CDD" id="cd06259">
    <property type="entry name" value="YdcF-like"/>
    <property type="match status" value="1"/>
</dbReference>
<dbReference type="GO" id="GO:0043164">
    <property type="term" value="P:Gram-negative-bacterium-type cell wall biogenesis"/>
    <property type="evidence" value="ECO:0007669"/>
    <property type="project" value="TreeGrafter"/>
</dbReference>
<proteinExistence type="predicted"/>
<comment type="caution">
    <text evidence="3">The sequence shown here is derived from an EMBL/GenBank/DDBJ whole genome shotgun (WGS) entry which is preliminary data.</text>
</comment>
<protein>
    <submittedName>
        <fullName evidence="3">YdcF family protein</fullName>
    </submittedName>
</protein>
<name>A0AAJ1V5W7_9LACT</name>
<dbReference type="InterPro" id="IPR051599">
    <property type="entry name" value="Cell_Envelope_Assoc"/>
</dbReference>
<feature type="transmembrane region" description="Helical" evidence="1">
    <location>
        <begin position="130"/>
        <end position="153"/>
    </location>
</feature>
<dbReference type="GO" id="GO:0005886">
    <property type="term" value="C:plasma membrane"/>
    <property type="evidence" value="ECO:0007669"/>
    <property type="project" value="TreeGrafter"/>
</dbReference>
<dbReference type="Pfam" id="PF02698">
    <property type="entry name" value="DUF218"/>
    <property type="match status" value="1"/>
</dbReference>
<feature type="transmembrane region" description="Helical" evidence="1">
    <location>
        <begin position="99"/>
        <end position="118"/>
    </location>
</feature>
<feature type="domain" description="DUF218" evidence="2">
    <location>
        <begin position="170"/>
        <end position="310"/>
    </location>
</feature>
<accession>A0AAJ1V5W7</accession>
<feature type="transmembrane region" description="Helical" evidence="1">
    <location>
        <begin position="34"/>
        <end position="53"/>
    </location>
</feature>
<dbReference type="InterPro" id="IPR003848">
    <property type="entry name" value="DUF218"/>
</dbReference>
<keyword evidence="1" id="KW-0472">Membrane</keyword>
<keyword evidence="1" id="KW-1133">Transmembrane helix</keyword>
<dbReference type="PANTHER" id="PTHR30336">
    <property type="entry name" value="INNER MEMBRANE PROTEIN, PROBABLE PERMEASE"/>
    <property type="match status" value="1"/>
</dbReference>
<sequence>MSKKVGEGLVLLYLLLVMSLLVLLYYYFKRPHTILLGLLAFLSLSIVMLIGYFTYLETSSWFKKILASLLMLGAGIGVFSGPLLVLLNSLMVFKPEGRRLFSLGCLLLTLFIASFLWANPSLRHLQSVHWAFKLCYWFLAVGFIYALILLSIYNLASLLNLGRSKSQNFDYIIVLGAGLQHDQVSPTLARRLDKAIELFHLNPKSCLIMSGGQGEDELVSEAQAMTNYVKDRGVDPEQILQEDRSTTTYENLLFCKQLIDFPARIALVTNYYHLLRALLIADELDIPLIGIAASADWLFSLNAYIREYVGFLYLKKKEHILAFIAICLVVFAWLEG</sequence>
<dbReference type="Proteomes" id="UP001229251">
    <property type="component" value="Unassembled WGS sequence"/>
</dbReference>
<dbReference type="GO" id="GO:0000270">
    <property type="term" value="P:peptidoglycan metabolic process"/>
    <property type="evidence" value="ECO:0007669"/>
    <property type="project" value="TreeGrafter"/>
</dbReference>
<feature type="transmembrane region" description="Helical" evidence="1">
    <location>
        <begin position="9"/>
        <end position="28"/>
    </location>
</feature>
<organism evidence="3 4">
    <name type="scientific">Facklamia hominis</name>
    <dbReference type="NCBI Taxonomy" id="178214"/>
    <lineage>
        <taxon>Bacteria</taxon>
        <taxon>Bacillati</taxon>
        <taxon>Bacillota</taxon>
        <taxon>Bacilli</taxon>
        <taxon>Lactobacillales</taxon>
        <taxon>Aerococcaceae</taxon>
        <taxon>Facklamia</taxon>
    </lineage>
</organism>
<dbReference type="Gene3D" id="3.40.50.620">
    <property type="entry name" value="HUPs"/>
    <property type="match status" value="1"/>
</dbReference>
<reference evidence="3" key="1">
    <citation type="submission" date="2023-05" db="EMBL/GenBank/DDBJ databases">
        <title>Cataloging the Phylogenetic Diversity of Human Bladder Bacteria.</title>
        <authorList>
            <person name="Du J."/>
        </authorList>
    </citation>
    <scope>NUCLEOTIDE SEQUENCE</scope>
    <source>
        <strain evidence="3">UMB1231</strain>
    </source>
</reference>
<dbReference type="InterPro" id="IPR014729">
    <property type="entry name" value="Rossmann-like_a/b/a_fold"/>
</dbReference>
<evidence type="ECO:0000259" key="2">
    <source>
        <dbReference type="Pfam" id="PF02698"/>
    </source>
</evidence>
<dbReference type="PANTHER" id="PTHR30336:SF4">
    <property type="entry name" value="ENVELOPE BIOGENESIS FACTOR ELYC"/>
    <property type="match status" value="1"/>
</dbReference>
<evidence type="ECO:0000313" key="3">
    <source>
        <dbReference type="EMBL" id="MDK7187594.1"/>
    </source>
</evidence>
<feature type="transmembrane region" description="Helical" evidence="1">
    <location>
        <begin position="65"/>
        <end position="87"/>
    </location>
</feature>